<feature type="domain" description="F-box" evidence="1">
    <location>
        <begin position="1"/>
        <end position="44"/>
    </location>
</feature>
<accession>A0A5C7I6Z9</accession>
<dbReference type="PANTHER" id="PTHR31672">
    <property type="entry name" value="BNACNNG10540D PROTEIN"/>
    <property type="match status" value="1"/>
</dbReference>
<reference evidence="3" key="1">
    <citation type="journal article" date="2019" name="Gigascience">
        <title>De novo genome assembly of the endangered Acer yangbiense, a plant species with extremely small populations endemic to Yunnan Province, China.</title>
        <authorList>
            <person name="Yang J."/>
            <person name="Wariss H.M."/>
            <person name="Tao L."/>
            <person name="Zhang R."/>
            <person name="Yun Q."/>
            <person name="Hollingsworth P."/>
            <person name="Dao Z."/>
            <person name="Luo G."/>
            <person name="Guo H."/>
            <person name="Ma Y."/>
            <person name="Sun W."/>
        </authorList>
    </citation>
    <scope>NUCLEOTIDE SEQUENCE [LARGE SCALE GENOMIC DNA]</scope>
    <source>
        <strain evidence="3">cv. Malutang</strain>
    </source>
</reference>
<dbReference type="OrthoDB" id="591557at2759"/>
<protein>
    <recommendedName>
        <fullName evidence="1">F-box domain-containing protein</fullName>
    </recommendedName>
</protein>
<evidence type="ECO:0000313" key="2">
    <source>
        <dbReference type="EMBL" id="TXG64924.1"/>
    </source>
</evidence>
<dbReference type="SUPFAM" id="SSF81383">
    <property type="entry name" value="F-box domain"/>
    <property type="match status" value="1"/>
</dbReference>
<dbReference type="InterPro" id="IPR036047">
    <property type="entry name" value="F-box-like_dom_sf"/>
</dbReference>
<dbReference type="AlphaFoldDB" id="A0A5C7I6Z9"/>
<dbReference type="InterPro" id="IPR050796">
    <property type="entry name" value="SCF_F-box_component"/>
</dbReference>
<dbReference type="Gene3D" id="1.20.1280.50">
    <property type="match status" value="1"/>
</dbReference>
<dbReference type="Pfam" id="PF07734">
    <property type="entry name" value="FBA_1"/>
    <property type="match status" value="1"/>
</dbReference>
<dbReference type="PROSITE" id="PS50181">
    <property type="entry name" value="FBOX"/>
    <property type="match status" value="1"/>
</dbReference>
<dbReference type="NCBIfam" id="TIGR01640">
    <property type="entry name" value="F_box_assoc_1"/>
    <property type="match status" value="1"/>
</dbReference>
<dbReference type="EMBL" id="VAHF01000004">
    <property type="protein sequence ID" value="TXG64924.1"/>
    <property type="molecule type" value="Genomic_DNA"/>
</dbReference>
<organism evidence="2 3">
    <name type="scientific">Acer yangbiense</name>
    <dbReference type="NCBI Taxonomy" id="1000413"/>
    <lineage>
        <taxon>Eukaryota</taxon>
        <taxon>Viridiplantae</taxon>
        <taxon>Streptophyta</taxon>
        <taxon>Embryophyta</taxon>
        <taxon>Tracheophyta</taxon>
        <taxon>Spermatophyta</taxon>
        <taxon>Magnoliopsida</taxon>
        <taxon>eudicotyledons</taxon>
        <taxon>Gunneridae</taxon>
        <taxon>Pentapetalae</taxon>
        <taxon>rosids</taxon>
        <taxon>malvids</taxon>
        <taxon>Sapindales</taxon>
        <taxon>Sapindaceae</taxon>
        <taxon>Hippocastanoideae</taxon>
        <taxon>Acereae</taxon>
        <taxon>Acer</taxon>
    </lineage>
</organism>
<sequence>MSSNCPPDLIIDILSYLPIRSLYRFKCVSKSWSILIIQPRFVKLHLARNRRQKFLLFNDASLCHVDPETSLLQQEPTSSYRPRISWVFESSDGLFCTKMSNPPDHDFFIYNPSTREYKKIPYMESEESFIMKFNNLYGFGYVESMDDYKFVKIDIERRIVQIFSLRNNSWKTIKCDFPFNGINRQLCWPLHWEYGVPLNGAIHWVVDYYDREHNSPQIVAFDLVKEKFKIFPSLVQVFRKFKWFMVLRDCLCIINREEIFWIMEKYGVKESWTKHAIQNKCSWKDSEYLFGNLDDDGWTKGDDMHTVFVGNDRYHNKRVYIENLVSPNFHTNNAVASEGINNFT</sequence>
<dbReference type="Proteomes" id="UP000323000">
    <property type="component" value="Chromosome 4"/>
</dbReference>
<dbReference type="Pfam" id="PF00646">
    <property type="entry name" value="F-box"/>
    <property type="match status" value="1"/>
</dbReference>
<dbReference type="CDD" id="cd22157">
    <property type="entry name" value="F-box_AtFBW1-like"/>
    <property type="match status" value="1"/>
</dbReference>
<dbReference type="InterPro" id="IPR006527">
    <property type="entry name" value="F-box-assoc_dom_typ1"/>
</dbReference>
<dbReference type="PANTHER" id="PTHR31672:SF13">
    <property type="entry name" value="F-BOX PROTEIN CPR30-LIKE"/>
    <property type="match status" value="1"/>
</dbReference>
<dbReference type="InterPro" id="IPR017451">
    <property type="entry name" value="F-box-assoc_interact_dom"/>
</dbReference>
<evidence type="ECO:0000259" key="1">
    <source>
        <dbReference type="PROSITE" id="PS50181"/>
    </source>
</evidence>
<gene>
    <name evidence="2" type="ORF">EZV62_011918</name>
</gene>
<evidence type="ECO:0000313" key="3">
    <source>
        <dbReference type="Proteomes" id="UP000323000"/>
    </source>
</evidence>
<dbReference type="InterPro" id="IPR001810">
    <property type="entry name" value="F-box_dom"/>
</dbReference>
<proteinExistence type="predicted"/>
<comment type="caution">
    <text evidence="2">The sequence shown here is derived from an EMBL/GenBank/DDBJ whole genome shotgun (WGS) entry which is preliminary data.</text>
</comment>
<name>A0A5C7I6Z9_9ROSI</name>
<keyword evidence="3" id="KW-1185">Reference proteome</keyword>